<dbReference type="Proteomes" id="UP001251217">
    <property type="component" value="Unassembled WGS sequence"/>
</dbReference>
<comment type="caution">
    <text evidence="1">The sequence shown here is derived from an EMBL/GenBank/DDBJ whole genome shotgun (WGS) entry which is preliminary data.</text>
</comment>
<dbReference type="SUPFAM" id="SSF53098">
    <property type="entry name" value="Ribonuclease H-like"/>
    <property type="match status" value="1"/>
</dbReference>
<proteinExistence type="predicted"/>
<protein>
    <submittedName>
        <fullName evidence="1">Transposase InsO family protein</fullName>
    </submittedName>
</protein>
<evidence type="ECO:0000313" key="2">
    <source>
        <dbReference type="Proteomes" id="UP001251217"/>
    </source>
</evidence>
<name>A0ABU1XT74_9NOCA</name>
<organism evidence="1 2">
    <name type="scientific">Nocardia kruczakiae</name>
    <dbReference type="NCBI Taxonomy" id="261477"/>
    <lineage>
        <taxon>Bacteria</taxon>
        <taxon>Bacillati</taxon>
        <taxon>Actinomycetota</taxon>
        <taxon>Actinomycetes</taxon>
        <taxon>Mycobacteriales</taxon>
        <taxon>Nocardiaceae</taxon>
        <taxon>Nocardia</taxon>
    </lineage>
</organism>
<gene>
    <name evidence="1" type="ORF">J2W56_006857</name>
</gene>
<dbReference type="InterPro" id="IPR012337">
    <property type="entry name" value="RNaseH-like_sf"/>
</dbReference>
<evidence type="ECO:0000313" key="1">
    <source>
        <dbReference type="EMBL" id="MDR7173087.1"/>
    </source>
</evidence>
<keyword evidence="2" id="KW-1185">Reference proteome</keyword>
<sequence>MADLFDNRWWSVFANPRRGKNGRPGPPVHDDLVQRNFRADNPNCLWLSDITEHRTGEGKLYMCAVKDVFPTGSSATRLIHG</sequence>
<accession>A0ABU1XT74</accession>
<dbReference type="EMBL" id="JAVDWW010000029">
    <property type="protein sequence ID" value="MDR7173087.1"/>
    <property type="molecule type" value="Genomic_DNA"/>
</dbReference>
<reference evidence="1 2" key="1">
    <citation type="submission" date="2023-07" db="EMBL/GenBank/DDBJ databases">
        <title>Sorghum-associated microbial communities from plants grown in Nebraska, USA.</title>
        <authorList>
            <person name="Schachtman D."/>
        </authorList>
    </citation>
    <scope>NUCLEOTIDE SEQUENCE [LARGE SCALE GENOMIC DNA]</scope>
    <source>
        <strain evidence="1 2">4272</strain>
    </source>
</reference>